<organism evidence="2 3">
    <name type="scientific">Desulfomonile tiedjei (strain ATCC 49306 / DSM 6799 / DCB-1)</name>
    <dbReference type="NCBI Taxonomy" id="706587"/>
    <lineage>
        <taxon>Bacteria</taxon>
        <taxon>Pseudomonadati</taxon>
        <taxon>Thermodesulfobacteriota</taxon>
        <taxon>Desulfomonilia</taxon>
        <taxon>Desulfomonilales</taxon>
        <taxon>Desulfomonilaceae</taxon>
        <taxon>Desulfomonile</taxon>
    </lineage>
</organism>
<proteinExistence type="predicted"/>
<dbReference type="Proteomes" id="UP000006055">
    <property type="component" value="Chromosome"/>
</dbReference>
<feature type="signal peptide" evidence="1">
    <location>
        <begin position="1"/>
        <end position="24"/>
    </location>
</feature>
<evidence type="ECO:0000313" key="2">
    <source>
        <dbReference type="EMBL" id="AFM25613.1"/>
    </source>
</evidence>
<keyword evidence="3" id="KW-1185">Reference proteome</keyword>
<dbReference type="RefSeq" id="WP_014810750.1">
    <property type="nucleotide sequence ID" value="NC_018025.1"/>
</dbReference>
<dbReference type="HOGENOM" id="CLU_1025758_0_0_7"/>
<accession>I4C7S2</accession>
<gene>
    <name evidence="2" type="ordered locus">Desti_2944</name>
</gene>
<sequence>MEARSRFLLALLVTWLVCSPATLKANPAPIPMAGGSVAAQSPHKTVRMDAEDVTIRLGRGAYTVNAVYRMVNTGDATSEWVGFPRGLERERWKGTEFPEFIQFHVWIDGKKIRFTKEGKQWLAARVTFPGNATTIIRVMYEAHYSDRYLWKGVRYLDYIVGTGSLWKDSIAKAVFTVDASETGGTKGLYIELNAPQCRKLSSEQVVRFDVEDFKPDPYATLRIEFGNRRKVIMR</sequence>
<dbReference type="STRING" id="706587.Desti_2944"/>
<dbReference type="Gene3D" id="2.60.40.3680">
    <property type="match status" value="1"/>
</dbReference>
<dbReference type="EMBL" id="CP003360">
    <property type="protein sequence ID" value="AFM25613.1"/>
    <property type="molecule type" value="Genomic_DNA"/>
</dbReference>
<evidence type="ECO:0000313" key="3">
    <source>
        <dbReference type="Proteomes" id="UP000006055"/>
    </source>
</evidence>
<protein>
    <submittedName>
        <fullName evidence="2">Uncharacterized protein</fullName>
    </submittedName>
</protein>
<name>I4C7S2_DESTA</name>
<reference evidence="3" key="1">
    <citation type="submission" date="2012-06" db="EMBL/GenBank/DDBJ databases">
        <title>Complete sequence of chromosome of Desulfomonile tiedjei DSM 6799.</title>
        <authorList>
            <person name="Lucas S."/>
            <person name="Copeland A."/>
            <person name="Lapidus A."/>
            <person name="Glavina del Rio T."/>
            <person name="Dalin E."/>
            <person name="Tice H."/>
            <person name="Bruce D."/>
            <person name="Goodwin L."/>
            <person name="Pitluck S."/>
            <person name="Peters L."/>
            <person name="Ovchinnikova G."/>
            <person name="Zeytun A."/>
            <person name="Lu M."/>
            <person name="Kyrpides N."/>
            <person name="Mavromatis K."/>
            <person name="Ivanova N."/>
            <person name="Brettin T."/>
            <person name="Detter J.C."/>
            <person name="Han C."/>
            <person name="Larimer F."/>
            <person name="Land M."/>
            <person name="Hauser L."/>
            <person name="Markowitz V."/>
            <person name="Cheng J.-F."/>
            <person name="Hugenholtz P."/>
            <person name="Woyke T."/>
            <person name="Wu D."/>
            <person name="Spring S."/>
            <person name="Schroeder M."/>
            <person name="Brambilla E."/>
            <person name="Klenk H.-P."/>
            <person name="Eisen J.A."/>
        </authorList>
    </citation>
    <scope>NUCLEOTIDE SEQUENCE [LARGE SCALE GENOMIC DNA]</scope>
    <source>
        <strain evidence="3">ATCC 49306 / DSM 6799 / DCB-1</strain>
    </source>
</reference>
<keyword evidence="1" id="KW-0732">Signal</keyword>
<feature type="chain" id="PRO_5003687362" evidence="1">
    <location>
        <begin position="25"/>
        <end position="234"/>
    </location>
</feature>
<dbReference type="AlphaFoldDB" id="I4C7S2"/>
<evidence type="ECO:0000256" key="1">
    <source>
        <dbReference type="SAM" id="SignalP"/>
    </source>
</evidence>
<dbReference type="OrthoDB" id="361748at2"/>
<dbReference type="KEGG" id="dti:Desti_2944"/>